<keyword evidence="7" id="KW-1278">Translocase</keyword>
<feature type="transmembrane region" description="Helical" evidence="7">
    <location>
        <begin position="74"/>
        <end position="93"/>
    </location>
</feature>
<dbReference type="Proteomes" id="UP000294343">
    <property type="component" value="Chromosome"/>
</dbReference>
<keyword evidence="7" id="KW-0813">Transport</keyword>
<accession>A0A451DG98</accession>
<evidence type="ECO:0000256" key="4">
    <source>
        <dbReference type="ARBA" id="ARBA00023136"/>
    </source>
</evidence>
<dbReference type="EC" id="7.1.1.-" evidence="7"/>
<feature type="transmembrane region" description="Helical" evidence="7">
    <location>
        <begin position="128"/>
        <end position="147"/>
    </location>
</feature>
<keyword evidence="7" id="KW-1003">Cell membrane</keyword>
<feature type="transmembrane region" description="Helical" evidence="7">
    <location>
        <begin position="271"/>
        <end position="290"/>
    </location>
</feature>
<reference evidence="10 11" key="1">
    <citation type="submission" date="2019-02" db="EMBL/GenBank/DDBJ databases">
        <authorList>
            <person name="Manzano-Marin A."/>
            <person name="Manzano-Marin A."/>
        </authorList>
    </citation>
    <scope>NUCLEOTIDE SEQUENCE [LARGE SCALE GENOMIC DNA]</scope>
    <source>
        <strain evidence="10 11">ErCipseudotsugae</strain>
    </source>
</reference>
<keyword evidence="2 7" id="KW-0812">Transmembrane</keyword>
<evidence type="ECO:0000256" key="5">
    <source>
        <dbReference type="ARBA" id="ARBA00025189"/>
    </source>
</evidence>
<keyword evidence="3 7" id="KW-1133">Transmembrane helix</keyword>
<name>A0A451DG98_9GAMM</name>
<dbReference type="NCBIfam" id="TIGR01770">
    <property type="entry name" value="NDH_I_N"/>
    <property type="match status" value="1"/>
</dbReference>
<comment type="subunit">
    <text evidence="7">NDH-1 is composed of 13 different subunits. Subunits NuoA, H, J, K, L, M, N constitute the membrane sector of the complex.</text>
</comment>
<evidence type="ECO:0000256" key="6">
    <source>
        <dbReference type="ARBA" id="ARBA00025811"/>
    </source>
</evidence>
<feature type="transmembrane region" description="Helical" evidence="7">
    <location>
        <begin position="404"/>
        <end position="434"/>
    </location>
</feature>
<dbReference type="OrthoDB" id="9768329at2"/>
<dbReference type="InterPro" id="IPR010096">
    <property type="entry name" value="NADH-Q_OxRdtase_suN/2"/>
</dbReference>
<comment type="subunit">
    <text evidence="6">Composed of 13 different subunits. Subunits NuoA, H, J, K, L, M, N constitute the membrane sector of the complex.</text>
</comment>
<dbReference type="InterPro" id="IPR001750">
    <property type="entry name" value="ND/Mrp_TM"/>
</dbReference>
<dbReference type="HAMAP" id="MF_00445">
    <property type="entry name" value="NDH1_NuoN_1"/>
    <property type="match status" value="1"/>
</dbReference>
<dbReference type="EMBL" id="LR217730">
    <property type="protein sequence ID" value="VFP85647.1"/>
    <property type="molecule type" value="Genomic_DNA"/>
</dbReference>
<feature type="transmembrane region" description="Helical" evidence="7">
    <location>
        <begin position="370"/>
        <end position="392"/>
    </location>
</feature>
<feature type="transmembrane region" description="Helical" evidence="7">
    <location>
        <begin position="105"/>
        <end position="122"/>
    </location>
</feature>
<feature type="transmembrane region" description="Helical" evidence="7">
    <location>
        <begin position="36"/>
        <end position="54"/>
    </location>
</feature>
<comment type="function">
    <text evidence="5">NDH-1 shuttles electrons from NADH, via FMN and iron-sulfur (Fe-S) centers, to quinones in the respiratory chain. Couples the redox reaction to proton translocation (for every two electrons transferred, four hydrogen ions are translocated across the cytoplasmic membrane), and thus conserves the redox energy in a proton gradient.</text>
</comment>
<comment type="subcellular location">
    <subcellularLocation>
        <location evidence="7">Cell membrane</location>
        <topology evidence="7">Multi-pass membrane protein</topology>
    </subcellularLocation>
    <subcellularLocation>
        <location evidence="1">Endomembrane system</location>
        <topology evidence="1">Multi-pass membrane protein</topology>
    </subcellularLocation>
    <subcellularLocation>
        <location evidence="8">Membrane</location>
        <topology evidence="8">Multi-pass membrane protein</topology>
    </subcellularLocation>
</comment>
<feature type="transmembrane region" description="Helical" evidence="7">
    <location>
        <begin position="328"/>
        <end position="349"/>
    </location>
</feature>
<protein>
    <recommendedName>
        <fullName evidence="7">NADH-quinone oxidoreductase subunit N</fullName>
        <ecNumber evidence="7">7.1.1.-</ecNumber>
    </recommendedName>
    <alternativeName>
        <fullName evidence="7">NADH dehydrogenase I subunit N</fullName>
    </alternativeName>
    <alternativeName>
        <fullName evidence="7">NDH-1 subunit N</fullName>
    </alternativeName>
</protein>
<evidence type="ECO:0000256" key="1">
    <source>
        <dbReference type="ARBA" id="ARBA00004127"/>
    </source>
</evidence>
<keyword evidence="7" id="KW-0830">Ubiquinone</keyword>
<feature type="transmembrane region" description="Helical" evidence="7">
    <location>
        <begin position="201"/>
        <end position="226"/>
    </location>
</feature>
<dbReference type="GO" id="GO:0048038">
    <property type="term" value="F:quinone binding"/>
    <property type="evidence" value="ECO:0007669"/>
    <property type="project" value="UniProtKB-KW"/>
</dbReference>
<evidence type="ECO:0000313" key="11">
    <source>
        <dbReference type="Proteomes" id="UP000294343"/>
    </source>
</evidence>
<evidence type="ECO:0000256" key="2">
    <source>
        <dbReference type="ARBA" id="ARBA00022692"/>
    </source>
</evidence>
<dbReference type="GO" id="GO:0008137">
    <property type="term" value="F:NADH dehydrogenase (ubiquinone) activity"/>
    <property type="evidence" value="ECO:0007669"/>
    <property type="project" value="InterPro"/>
</dbReference>
<evidence type="ECO:0000256" key="7">
    <source>
        <dbReference type="HAMAP-Rule" id="MF_00445"/>
    </source>
</evidence>
<comment type="catalytic activity">
    <reaction evidence="7">
        <text>a quinone + NADH + 5 H(+)(in) = a quinol + NAD(+) + 4 H(+)(out)</text>
        <dbReference type="Rhea" id="RHEA:57888"/>
        <dbReference type="ChEBI" id="CHEBI:15378"/>
        <dbReference type="ChEBI" id="CHEBI:24646"/>
        <dbReference type="ChEBI" id="CHEBI:57540"/>
        <dbReference type="ChEBI" id="CHEBI:57945"/>
        <dbReference type="ChEBI" id="CHEBI:132124"/>
    </reaction>
</comment>
<dbReference type="NCBIfam" id="NF004439">
    <property type="entry name" value="PRK05777.1-1"/>
    <property type="match status" value="1"/>
</dbReference>
<evidence type="ECO:0000313" key="10">
    <source>
        <dbReference type="EMBL" id="VFP85647.1"/>
    </source>
</evidence>
<dbReference type="PANTHER" id="PTHR22773">
    <property type="entry name" value="NADH DEHYDROGENASE"/>
    <property type="match status" value="1"/>
</dbReference>
<keyword evidence="4 7" id="KW-0472">Membrane</keyword>
<feature type="transmembrane region" description="Helical" evidence="7">
    <location>
        <begin position="455"/>
        <end position="475"/>
    </location>
</feature>
<keyword evidence="7" id="KW-0520">NAD</keyword>
<feature type="transmembrane region" description="Helical" evidence="7">
    <location>
        <begin position="159"/>
        <end position="181"/>
    </location>
</feature>
<dbReference type="RefSeq" id="WP_157988904.1">
    <property type="nucleotide sequence ID" value="NZ_LR217730.1"/>
</dbReference>
<dbReference type="AlphaFoldDB" id="A0A451DG98"/>
<evidence type="ECO:0000259" key="9">
    <source>
        <dbReference type="Pfam" id="PF00361"/>
    </source>
</evidence>
<proteinExistence type="inferred from homology"/>
<keyword evidence="10" id="KW-0560">Oxidoreductase</keyword>
<comment type="similarity">
    <text evidence="7">Belongs to the complex I subunit 2 family.</text>
</comment>
<dbReference type="GO" id="GO:0042773">
    <property type="term" value="P:ATP synthesis coupled electron transport"/>
    <property type="evidence" value="ECO:0007669"/>
    <property type="project" value="InterPro"/>
</dbReference>
<dbReference type="Pfam" id="PF00361">
    <property type="entry name" value="Proton_antipo_M"/>
    <property type="match status" value="1"/>
</dbReference>
<comment type="function">
    <text evidence="7">NDH-1 shuttles electrons from NADH, via FMN and iron-sulfur (Fe-S) centers, to quinones in the respiratory chain. The immediate electron acceptor for the enzyme in this species is believed to be ubiquinone. Couples the redox reaction to proton translocation (for every two electrons transferred, four hydrogen ions are translocated across the cytoplasmic membrane), and thus conserves the redox energy in a proton gradient.</text>
</comment>
<feature type="transmembrane region" description="Helical" evidence="7">
    <location>
        <begin position="6"/>
        <end position="29"/>
    </location>
</feature>
<dbReference type="GO" id="GO:0050136">
    <property type="term" value="F:NADH dehydrogenase (quinone) (non-electrogenic) activity"/>
    <property type="evidence" value="ECO:0007669"/>
    <property type="project" value="UniProtKB-UniRule"/>
</dbReference>
<sequence>MTVINQQFILMIPLLILSLTVVIIMLGIGLKRNHRFCAAISFSSLSLVLLSLYFVVQVKEGDVTPLLRIDRYSVFYTILVVFSSLSACIFSYPWIREYPKNREEFYLLIILSTLGGVVLVSANHFSSLFIGIELLSLPLVGLVGYGVNIGCSLEATLKYAILSIAASAFLLFGIALVYAHTGSLGFEECIYSKSNSLSSEALMIAGFSLMIVSFGFKLSLVPFHLWTPDVYQGAPSSVGTFLASASKIAVFSVLMRLLIYTSIKNFECINFALSILAIASILFGNLMALRQKNIKRILGYSSIAHFGYLLITLIAVRYSDLSLEASSVYLVSYLFSTLGVFGVVSLMPNTRNNVSEELSYYRGLFWRNPALAIALTVTIFSFAGVPMTLGFIGKFFLISLGVYAHLWVLTIAMVLGSAIGLYYYLRVIIGLYLAPNKSIKHLPLHRHSALHSTDMTVILFAALSIILGIYPQPIIELVHLIRL</sequence>
<evidence type="ECO:0000256" key="8">
    <source>
        <dbReference type="RuleBase" id="RU000320"/>
    </source>
</evidence>
<gene>
    <name evidence="7 10" type="primary">nuoN</name>
    <name evidence="10" type="ORF">ERCIPSPA2889_066</name>
</gene>
<feature type="transmembrane region" description="Helical" evidence="7">
    <location>
        <begin position="297"/>
        <end position="316"/>
    </location>
</feature>
<feature type="domain" description="NADH:quinone oxidoreductase/Mrp antiporter transmembrane" evidence="9">
    <location>
        <begin position="122"/>
        <end position="419"/>
    </location>
</feature>
<keyword evidence="7" id="KW-0874">Quinone</keyword>
<feature type="transmembrane region" description="Helical" evidence="7">
    <location>
        <begin position="238"/>
        <end position="259"/>
    </location>
</feature>
<dbReference type="GO" id="GO:0005886">
    <property type="term" value="C:plasma membrane"/>
    <property type="evidence" value="ECO:0007669"/>
    <property type="project" value="UniProtKB-SubCell"/>
</dbReference>
<evidence type="ECO:0000256" key="3">
    <source>
        <dbReference type="ARBA" id="ARBA00022989"/>
    </source>
</evidence>
<organism evidence="10 11">
    <name type="scientific">Candidatus Erwinia haradaeae</name>
    <dbReference type="NCBI Taxonomy" id="1922217"/>
    <lineage>
        <taxon>Bacteria</taxon>
        <taxon>Pseudomonadati</taxon>
        <taxon>Pseudomonadota</taxon>
        <taxon>Gammaproteobacteria</taxon>
        <taxon>Enterobacterales</taxon>
        <taxon>Erwiniaceae</taxon>
        <taxon>Erwinia</taxon>
    </lineage>
</organism>
<dbReference type="GO" id="GO:0012505">
    <property type="term" value="C:endomembrane system"/>
    <property type="evidence" value="ECO:0007669"/>
    <property type="project" value="UniProtKB-SubCell"/>
</dbReference>